<evidence type="ECO:0000256" key="4">
    <source>
        <dbReference type="ARBA" id="ARBA00022771"/>
    </source>
</evidence>
<gene>
    <name evidence="10" type="ORF">DEBR0S6_00232G</name>
</gene>
<reference evidence="10 11" key="1">
    <citation type="submission" date="2019-07" db="EMBL/GenBank/DDBJ databases">
        <authorList>
            <person name="Friedrich A."/>
            <person name="Schacherer J."/>
        </authorList>
    </citation>
    <scope>NUCLEOTIDE SEQUENCE [LARGE SCALE GENOMIC DNA]</scope>
</reference>
<dbReference type="GO" id="GO:0031499">
    <property type="term" value="C:TRAMP complex"/>
    <property type="evidence" value="ECO:0007669"/>
    <property type="project" value="TreeGrafter"/>
</dbReference>
<feature type="compositionally biased region" description="Basic and acidic residues" evidence="8">
    <location>
        <begin position="306"/>
        <end position="318"/>
    </location>
</feature>
<dbReference type="InterPro" id="IPR051644">
    <property type="entry name" value="TRAMP_AT-DNA-binding"/>
</dbReference>
<dbReference type="InterPro" id="IPR001878">
    <property type="entry name" value="Znf_CCHC"/>
</dbReference>
<evidence type="ECO:0000256" key="6">
    <source>
        <dbReference type="ARBA" id="ARBA00023242"/>
    </source>
</evidence>
<dbReference type="Pfam" id="PF21759">
    <property type="entry name" value="AIR2-like_ZnK4"/>
    <property type="match status" value="1"/>
</dbReference>
<dbReference type="PROSITE" id="PS50158">
    <property type="entry name" value="ZF_CCHC"/>
    <property type="match status" value="2"/>
</dbReference>
<dbReference type="SMART" id="SM00343">
    <property type="entry name" value="ZnF_C2HC"/>
    <property type="match status" value="5"/>
</dbReference>
<feature type="compositionally biased region" description="Basic residues" evidence="8">
    <location>
        <begin position="364"/>
        <end position="373"/>
    </location>
</feature>
<evidence type="ECO:0000256" key="3">
    <source>
        <dbReference type="ARBA" id="ARBA00022737"/>
    </source>
</evidence>
<feature type="compositionally biased region" description="Polar residues" evidence="8">
    <location>
        <begin position="397"/>
        <end position="408"/>
    </location>
</feature>
<keyword evidence="3" id="KW-0677">Repeat</keyword>
<dbReference type="GO" id="GO:0003723">
    <property type="term" value="F:RNA binding"/>
    <property type="evidence" value="ECO:0007669"/>
    <property type="project" value="TreeGrafter"/>
</dbReference>
<dbReference type="GO" id="GO:0071031">
    <property type="term" value="P:nuclear mRNA surveillance of mRNA 3'-end processing"/>
    <property type="evidence" value="ECO:0007669"/>
    <property type="project" value="TreeGrafter"/>
</dbReference>
<evidence type="ECO:0000256" key="8">
    <source>
        <dbReference type="SAM" id="MobiDB-lite"/>
    </source>
</evidence>
<dbReference type="EMBL" id="CABFWN010000006">
    <property type="protein sequence ID" value="VUG19806.1"/>
    <property type="molecule type" value="Genomic_DNA"/>
</dbReference>
<feature type="domain" description="CCHC-type" evidence="9">
    <location>
        <begin position="181"/>
        <end position="196"/>
    </location>
</feature>
<evidence type="ECO:0000256" key="1">
    <source>
        <dbReference type="ARBA" id="ARBA00004123"/>
    </source>
</evidence>
<dbReference type="GO" id="GO:0071038">
    <property type="term" value="P:TRAMP-dependent tRNA surveillance pathway"/>
    <property type="evidence" value="ECO:0007669"/>
    <property type="project" value="TreeGrafter"/>
</dbReference>
<dbReference type="PANTHER" id="PTHR46543">
    <property type="entry name" value="ZINC FINGER CCHC DOMAIN-CONTAINING PROTEIN 7"/>
    <property type="match status" value="1"/>
</dbReference>
<organism evidence="10 11">
    <name type="scientific">Dekkera bruxellensis</name>
    <name type="common">Brettanomyces custersii</name>
    <dbReference type="NCBI Taxonomy" id="5007"/>
    <lineage>
        <taxon>Eukaryota</taxon>
        <taxon>Fungi</taxon>
        <taxon>Dikarya</taxon>
        <taxon>Ascomycota</taxon>
        <taxon>Saccharomycotina</taxon>
        <taxon>Pichiomycetes</taxon>
        <taxon>Pichiales</taxon>
        <taxon>Pichiaceae</taxon>
        <taxon>Brettanomyces</taxon>
    </lineage>
</organism>
<evidence type="ECO:0000259" key="9">
    <source>
        <dbReference type="PROSITE" id="PS50158"/>
    </source>
</evidence>
<dbReference type="InterPro" id="IPR036875">
    <property type="entry name" value="Znf_CCHC_sf"/>
</dbReference>
<dbReference type="SUPFAM" id="SSF57756">
    <property type="entry name" value="Retrovirus zinc finger-like domains"/>
    <property type="match status" value="2"/>
</dbReference>
<dbReference type="Proteomes" id="UP000478008">
    <property type="component" value="Unassembled WGS sequence"/>
</dbReference>
<feature type="region of interest" description="Disordered" evidence="8">
    <location>
        <begin position="1"/>
        <end position="79"/>
    </location>
</feature>
<evidence type="ECO:0000256" key="2">
    <source>
        <dbReference type="ARBA" id="ARBA00022723"/>
    </source>
</evidence>
<comment type="subcellular location">
    <subcellularLocation>
        <location evidence="1">Nucleus</location>
    </subcellularLocation>
</comment>
<dbReference type="PANTHER" id="PTHR46543:SF1">
    <property type="entry name" value="ZINC FINGER CCHC DOMAIN-CONTAINING PROTEIN 7"/>
    <property type="match status" value="1"/>
</dbReference>
<feature type="compositionally biased region" description="Basic residues" evidence="8">
    <location>
        <begin position="324"/>
        <end position="342"/>
    </location>
</feature>
<feature type="compositionally biased region" description="Basic and acidic residues" evidence="8">
    <location>
        <begin position="27"/>
        <end position="79"/>
    </location>
</feature>
<keyword evidence="5" id="KW-0862">Zinc</keyword>
<evidence type="ECO:0000313" key="11">
    <source>
        <dbReference type="Proteomes" id="UP000478008"/>
    </source>
</evidence>
<evidence type="ECO:0000256" key="5">
    <source>
        <dbReference type="ARBA" id="ARBA00022833"/>
    </source>
</evidence>
<evidence type="ECO:0000256" key="7">
    <source>
        <dbReference type="PROSITE-ProRule" id="PRU00047"/>
    </source>
</evidence>
<dbReference type="AlphaFoldDB" id="A0A7D9H1Z9"/>
<sequence length="408" mass="47169">MSTEDSETNRLEILSEETVNKGQSQKNSEDENAQKHTEEETKENKGDDINQADIHEKKKHEVNGTEEQEKQPNAEKQVHSINLKDENIEDIKVPELTIPGNNNDLSYAPSFKDVNNNNDELAELRGEGRYFGVADPDASEPICSNCHQRGHKRAKCTVVVCHLCGKVGDHYESQCPISMVCSNCGKKGHYRNNCPDKRHYNYCTYCNSRTHSTDRCPNIWRSYIVKKISHDSSVRRDMYPSGLIFCYNCGHEGHFGDNCPFPRVSRTPNINGSAFTGENLPREFRNLYRVRLSEVKRRHHDRYLDDNTERSYTNRESSEDYSSSRKRKRRSDKSSSMRKRRKFSDNAGSSYEARHDNNYSHNKSNNRHGHHHSSNNQNRGSRPSKSGFLPPRRKAQPTRSGYLNNRRR</sequence>
<dbReference type="InterPro" id="IPR049024">
    <property type="entry name" value="AIR2-like_ZnK4"/>
</dbReference>
<dbReference type="GO" id="GO:0071036">
    <property type="term" value="P:nuclear polyadenylation-dependent snoRNA catabolic process"/>
    <property type="evidence" value="ECO:0007669"/>
    <property type="project" value="TreeGrafter"/>
</dbReference>
<dbReference type="GO" id="GO:0071037">
    <property type="term" value="P:nuclear polyadenylation-dependent snRNA catabolic process"/>
    <property type="evidence" value="ECO:0007669"/>
    <property type="project" value="TreeGrafter"/>
</dbReference>
<keyword evidence="6" id="KW-0539">Nucleus</keyword>
<dbReference type="Pfam" id="PF00098">
    <property type="entry name" value="zf-CCHC"/>
    <property type="match status" value="2"/>
</dbReference>
<protein>
    <submittedName>
        <fullName evidence="10">DEBR0S6_00232g1_1</fullName>
    </submittedName>
</protein>
<keyword evidence="2" id="KW-0479">Metal-binding</keyword>
<feature type="region of interest" description="Disordered" evidence="8">
    <location>
        <begin position="306"/>
        <end position="408"/>
    </location>
</feature>
<proteinExistence type="predicted"/>
<accession>A0A7D9H1Z9</accession>
<dbReference type="GO" id="GO:0008270">
    <property type="term" value="F:zinc ion binding"/>
    <property type="evidence" value="ECO:0007669"/>
    <property type="project" value="UniProtKB-KW"/>
</dbReference>
<dbReference type="Gene3D" id="4.10.60.10">
    <property type="entry name" value="Zinc finger, CCHC-type"/>
    <property type="match status" value="1"/>
</dbReference>
<dbReference type="GO" id="GO:0071039">
    <property type="term" value="P:nuclear polyadenylation-dependent CUT catabolic process"/>
    <property type="evidence" value="ECO:0007669"/>
    <property type="project" value="TreeGrafter"/>
</dbReference>
<keyword evidence="11" id="KW-1185">Reference proteome</keyword>
<keyword evidence="4 7" id="KW-0863">Zinc-finger</keyword>
<dbReference type="GO" id="GO:0071035">
    <property type="term" value="P:nuclear polyadenylation-dependent rRNA catabolic process"/>
    <property type="evidence" value="ECO:0007669"/>
    <property type="project" value="TreeGrafter"/>
</dbReference>
<evidence type="ECO:0000313" key="10">
    <source>
        <dbReference type="EMBL" id="VUG19806.1"/>
    </source>
</evidence>
<feature type="domain" description="CCHC-type" evidence="9">
    <location>
        <begin position="246"/>
        <end position="260"/>
    </location>
</feature>
<name>A0A7D9H1Z9_DEKBR</name>